<reference evidence="6" key="1">
    <citation type="journal article" date="2017" name="bioRxiv">
        <title>Comparative analysis of the genomes of Stylophora pistillata and Acropora digitifera provides evidence for extensive differences between species of corals.</title>
        <authorList>
            <person name="Voolstra C.R."/>
            <person name="Li Y."/>
            <person name="Liew Y.J."/>
            <person name="Baumgarten S."/>
            <person name="Zoccola D."/>
            <person name="Flot J.-F."/>
            <person name="Tambutte S."/>
            <person name="Allemand D."/>
            <person name="Aranda M."/>
        </authorList>
    </citation>
    <scope>NUCLEOTIDE SEQUENCE [LARGE SCALE GENOMIC DNA]</scope>
</reference>
<feature type="chain" id="PRO_5012563948" evidence="1">
    <location>
        <begin position="24"/>
        <end position="712"/>
    </location>
</feature>
<dbReference type="Pfam" id="PF22779">
    <property type="entry name" value="OB_SHLD2_2nd"/>
    <property type="match status" value="1"/>
</dbReference>
<name>A0A2B4SGS4_STYPI</name>
<dbReference type="GO" id="GO:0035861">
    <property type="term" value="C:site of double-strand break"/>
    <property type="evidence" value="ECO:0007669"/>
    <property type="project" value="TreeGrafter"/>
</dbReference>
<comment type="caution">
    <text evidence="5">The sequence shown here is derived from an EMBL/GenBank/DDBJ whole genome shotgun (WGS) entry which is preliminary data.</text>
</comment>
<protein>
    <submittedName>
        <fullName evidence="5">Protein FAM35A</fullName>
    </submittedName>
</protein>
<feature type="domain" description="Shieldin complex subunit 2 first OB fold" evidence="3">
    <location>
        <begin position="239"/>
        <end position="371"/>
    </location>
</feature>
<dbReference type="STRING" id="50429.A0A2B4SGS4"/>
<dbReference type="InterPro" id="IPR029715">
    <property type="entry name" value="FAM35A"/>
</dbReference>
<dbReference type="EMBL" id="LSMT01000071">
    <property type="protein sequence ID" value="PFX29101.1"/>
    <property type="molecule type" value="Genomic_DNA"/>
</dbReference>
<keyword evidence="6" id="KW-1185">Reference proteome</keyword>
<evidence type="ECO:0000259" key="4">
    <source>
        <dbReference type="Pfam" id="PF22779"/>
    </source>
</evidence>
<dbReference type="InterPro" id="IPR053944">
    <property type="entry name" value="SHLD2_OB2"/>
</dbReference>
<dbReference type="OrthoDB" id="5963585at2759"/>
<dbReference type="InterPro" id="IPR031589">
    <property type="entry name" value="SHLD2_C"/>
</dbReference>
<evidence type="ECO:0000259" key="3">
    <source>
        <dbReference type="Pfam" id="PF21669"/>
    </source>
</evidence>
<dbReference type="InterPro" id="IPR049507">
    <property type="entry name" value="SHLD2_OB1"/>
</dbReference>
<dbReference type="GO" id="GO:0005634">
    <property type="term" value="C:nucleus"/>
    <property type="evidence" value="ECO:0007669"/>
    <property type="project" value="TreeGrafter"/>
</dbReference>
<evidence type="ECO:0000259" key="2">
    <source>
        <dbReference type="Pfam" id="PF15793"/>
    </source>
</evidence>
<dbReference type="PANTHER" id="PTHR14495:SF2">
    <property type="entry name" value="SHIELDIN COMPLEX SUBUNIT 2"/>
    <property type="match status" value="1"/>
</dbReference>
<dbReference type="GO" id="GO:0010569">
    <property type="term" value="P:regulation of double-strand break repair via homologous recombination"/>
    <property type="evidence" value="ECO:0007669"/>
    <property type="project" value="TreeGrafter"/>
</dbReference>
<evidence type="ECO:0000256" key="1">
    <source>
        <dbReference type="SAM" id="SignalP"/>
    </source>
</evidence>
<feature type="signal peptide" evidence="1">
    <location>
        <begin position="1"/>
        <end position="23"/>
    </location>
</feature>
<dbReference type="Proteomes" id="UP000225706">
    <property type="component" value="Unassembled WGS sequence"/>
</dbReference>
<feature type="domain" description="Shieldin complex subunit 2 second OB fold" evidence="4">
    <location>
        <begin position="402"/>
        <end position="482"/>
    </location>
</feature>
<proteinExistence type="predicted"/>
<gene>
    <name evidence="5" type="primary">Fam35a</name>
    <name evidence="5" type="ORF">AWC38_SpisGene6147</name>
</gene>
<dbReference type="InterPro" id="IPR012340">
    <property type="entry name" value="NA-bd_OB-fold"/>
</dbReference>
<accession>A0A2B4SGS4</accession>
<evidence type="ECO:0000313" key="5">
    <source>
        <dbReference type="EMBL" id="PFX29101.1"/>
    </source>
</evidence>
<dbReference type="Pfam" id="PF21669">
    <property type="entry name" value="SHLD2_OB1"/>
    <property type="match status" value="1"/>
</dbReference>
<feature type="domain" description="Shieldin complex subunit 2 C-terminal" evidence="2">
    <location>
        <begin position="562"/>
        <end position="706"/>
    </location>
</feature>
<dbReference type="Gene3D" id="2.40.50.140">
    <property type="entry name" value="Nucleic acid-binding proteins"/>
    <property type="match status" value="2"/>
</dbReference>
<organism evidence="5 6">
    <name type="scientific">Stylophora pistillata</name>
    <name type="common">Smooth cauliflower coral</name>
    <dbReference type="NCBI Taxonomy" id="50429"/>
    <lineage>
        <taxon>Eukaryota</taxon>
        <taxon>Metazoa</taxon>
        <taxon>Cnidaria</taxon>
        <taxon>Anthozoa</taxon>
        <taxon>Hexacorallia</taxon>
        <taxon>Scleractinia</taxon>
        <taxon>Astrocoeniina</taxon>
        <taxon>Pocilloporidae</taxon>
        <taxon>Stylophora</taxon>
    </lineage>
</organism>
<dbReference type="Pfam" id="PF15793">
    <property type="entry name" value="SHLD2_C"/>
    <property type="match status" value="1"/>
</dbReference>
<evidence type="ECO:0000313" key="6">
    <source>
        <dbReference type="Proteomes" id="UP000225706"/>
    </source>
</evidence>
<dbReference type="PANTHER" id="PTHR14495">
    <property type="entry name" value="SHIELDIN COMPLEX SUBUNIT 2"/>
    <property type="match status" value="1"/>
</dbReference>
<keyword evidence="1" id="KW-0732">Signal</keyword>
<dbReference type="AlphaFoldDB" id="A0A2B4SGS4"/>
<dbReference type="SUPFAM" id="SSF50249">
    <property type="entry name" value="Nucleic acid-binding proteins"/>
    <property type="match status" value="1"/>
</dbReference>
<sequence length="712" mass="80415">MEMSLLFLILELTFVSPLRLVEGHLNANNSWKQTTLNLNENSIVVCDRKDYNHVELTDDSDVRLEYDPLAIQESVCFYLESEFKNYENFSSSSLTQSCGFDAEFHITDDEHVSSNSDVLQKEFEGIRSASQKLLVDNSDESCNSSSGAIDHDSRGFKKKAEEYQNLHHADKRTHQLTMEDIYTQEIYFSSSDSCSPVKKRSRIQSVVPISSLGSFNGSLQSDNISQEHGSSTCVLMVPRVSENLTLLRDCTKENSILNVLFVVTQVNDVRDVQIKSGINAGSFVALASLVIADESKSRFKLTLWKEASRWTEKITPGDFAIATSIKIGKWREEYVGQTTFNSGFYNLHQPKATLSKGCLKLVSQVRLDSLVRWVRSEHSYLLAGNNSKKNVEFTEITHLHDNTLVHFRGKLISVHEASSSSSTYRFDVQRLTKVSTVLSDRPSEEVELFLWGRQAAWENQLREGLGQVWEFQFLTAKFNSDSGCMTLHSTPRSTKYKLNPKDKNSQCFMSRFNGGGKETTKFVNIRDLLESKYTGLAEFNAKISSVRFNCANEVIVVSHGQIESANTKLRDKLAKIVYIGCGSCSRVLPQDQNSVYGQCSHCIVTDANYEYTIDHYYKPLIICLSDSHLSVEVEAFNDVTTGLFRDFPAKTLWQRTANASSRDSSYSDGFLECVGALVKGEIYKSIVACRIELDENSFVENRYFTLRAIHSL</sequence>